<dbReference type="GeneID" id="77175985"/>
<comment type="subcellular location">
    <subcellularLocation>
        <location evidence="1">Virion</location>
    </subcellularLocation>
</comment>
<dbReference type="Gene3D" id="3.30.2400.10">
    <property type="entry name" value="Major capsid protein gp5"/>
    <property type="match status" value="1"/>
</dbReference>
<organism evidence="4 5">
    <name type="scientific">Campylobacter ureolyticus</name>
    <dbReference type="NCBI Taxonomy" id="827"/>
    <lineage>
        <taxon>Bacteria</taxon>
        <taxon>Pseudomonadati</taxon>
        <taxon>Campylobacterota</taxon>
        <taxon>Epsilonproteobacteria</taxon>
        <taxon>Campylobacterales</taxon>
        <taxon>Campylobacteraceae</taxon>
        <taxon>Campylobacter</taxon>
    </lineage>
</organism>
<evidence type="ECO:0000313" key="5">
    <source>
        <dbReference type="Proteomes" id="UP000509722"/>
    </source>
</evidence>
<feature type="coiled-coil region" evidence="2">
    <location>
        <begin position="7"/>
        <end position="69"/>
    </location>
</feature>
<dbReference type="InterPro" id="IPR024455">
    <property type="entry name" value="Phage_capsid"/>
</dbReference>
<dbReference type="SUPFAM" id="SSF56563">
    <property type="entry name" value="Major capsid protein gp5"/>
    <property type="match status" value="1"/>
</dbReference>
<keyword evidence="2" id="KW-0175">Coiled coil</keyword>
<dbReference type="EMBL" id="CP053832">
    <property type="protein sequence ID" value="QKF84558.1"/>
    <property type="molecule type" value="Genomic_DNA"/>
</dbReference>
<dbReference type="InterPro" id="IPR054612">
    <property type="entry name" value="Phage_capsid-like_C"/>
</dbReference>
<dbReference type="NCBIfam" id="TIGR01554">
    <property type="entry name" value="major_cap_HK97"/>
    <property type="match status" value="1"/>
</dbReference>
<name>A0AAE7EAD5_9BACT</name>
<evidence type="ECO:0000259" key="3">
    <source>
        <dbReference type="Pfam" id="PF05065"/>
    </source>
</evidence>
<dbReference type="Pfam" id="PF05065">
    <property type="entry name" value="Phage_capsid"/>
    <property type="match status" value="1"/>
</dbReference>
<dbReference type="AlphaFoldDB" id="A0AAE7EAD5"/>
<accession>A0AAE7EAD5</accession>
<sequence length="393" mass="43966">MKLKELKEKAVKTLSDARAILDKADKEQRGLNTDEKVKYENLNSEFDTLQEQIRQIEASNALKDELREKEAFMDEIVSKELPKSKNSAIKDDEYTKTFFDYVRGDNSALYKLKRDLNEGSGANGGYTVPKTFQARVLEKLNNEMFLRQLCTVTQTTSTNVIPVGGVVPEFDWIEEKGVYNEKDLTFSQIEINAYKIGGIIKISEELLEDSAINIESYILNKMVEGLKHTQELAFVKGDGNKKPKGLATYNVGLTTASANAITDIELIDFFYSLDKNYRDGAVWVVSDEFEKALRKLKDATGNYLWQPALTAGAQATLLGKPIYVSGYMDGLESGKVPAVFGNLRYYNIADRGSMSLQRLNELYAGNGQVGFRARARVDGVLTINDAIKCLKCA</sequence>
<feature type="domain" description="Phage capsid-like C-terminal" evidence="3">
    <location>
        <begin position="124"/>
        <end position="391"/>
    </location>
</feature>
<dbReference type="Gene3D" id="3.30.2320.10">
    <property type="entry name" value="hypothetical protein PF0899 domain"/>
    <property type="match status" value="1"/>
</dbReference>
<evidence type="ECO:0000256" key="2">
    <source>
        <dbReference type="SAM" id="Coils"/>
    </source>
</evidence>
<protein>
    <submittedName>
        <fullName evidence="4">Phage major capsid protein</fullName>
    </submittedName>
</protein>
<gene>
    <name evidence="4" type="ORF">CURT_1080</name>
</gene>
<proteinExistence type="predicted"/>
<reference evidence="4 5" key="1">
    <citation type="submission" date="2020-05" db="EMBL/GenBank/DDBJ databases">
        <title>Complete genome sequencing of Campylobacter and Arcobacter type strains.</title>
        <authorList>
            <person name="Miller W.G."/>
            <person name="Yee E."/>
        </authorList>
    </citation>
    <scope>NUCLEOTIDE SEQUENCE [LARGE SCALE GENOMIC DNA]</scope>
    <source>
        <strain evidence="4 5">LMG 6451</strain>
    </source>
</reference>
<evidence type="ECO:0000256" key="1">
    <source>
        <dbReference type="ARBA" id="ARBA00004328"/>
    </source>
</evidence>
<evidence type="ECO:0000313" key="4">
    <source>
        <dbReference type="EMBL" id="QKF84558.1"/>
    </source>
</evidence>
<dbReference type="RefSeq" id="WP_018713756.1">
    <property type="nucleotide sequence ID" value="NZ_CP053832.1"/>
</dbReference>
<dbReference type="Proteomes" id="UP000509722">
    <property type="component" value="Chromosome"/>
</dbReference>